<keyword evidence="7 11" id="KW-0067">ATP-binding</keyword>
<evidence type="ECO:0000313" key="14">
    <source>
        <dbReference type="EMBL" id="ABG56070.1"/>
    </source>
</evidence>
<dbReference type="VEuPathDB" id="GiardiaDB:MONOS_322"/>
<dbReference type="GO" id="GO:0005829">
    <property type="term" value="C:cytosol"/>
    <property type="evidence" value="ECO:0007669"/>
    <property type="project" value="TreeGrafter"/>
</dbReference>
<dbReference type="GO" id="GO:0005524">
    <property type="term" value="F:ATP binding"/>
    <property type="evidence" value="ECO:0007669"/>
    <property type="project" value="UniProtKB-UniRule"/>
</dbReference>
<dbReference type="GO" id="GO:0001678">
    <property type="term" value="P:intracellular glucose homeostasis"/>
    <property type="evidence" value="ECO:0007669"/>
    <property type="project" value="InterPro"/>
</dbReference>
<name>A1BQS5_9EUKA</name>
<dbReference type="GO" id="GO:0008865">
    <property type="term" value="F:fructokinase activity"/>
    <property type="evidence" value="ECO:0007669"/>
    <property type="project" value="TreeGrafter"/>
</dbReference>
<evidence type="ECO:0000256" key="9">
    <source>
        <dbReference type="ARBA" id="ARBA00044613"/>
    </source>
</evidence>
<evidence type="ECO:0000256" key="6">
    <source>
        <dbReference type="ARBA" id="ARBA00022777"/>
    </source>
</evidence>
<dbReference type="PROSITE" id="PS51748">
    <property type="entry name" value="HEXOKINASE_2"/>
    <property type="match status" value="1"/>
</dbReference>
<dbReference type="InterPro" id="IPR022672">
    <property type="entry name" value="Hexokinase_N"/>
</dbReference>
<feature type="domain" description="Hexokinase N-terminal" evidence="12">
    <location>
        <begin position="2"/>
        <end position="192"/>
    </location>
</feature>
<reference evidence="14" key="1">
    <citation type="journal article" date="2006" name="Eukaryot. Cell">
        <title>Reconstructing the mosaic glycolytic pathway of the anaerobic eukaryote Monocercomonoides.</title>
        <authorList>
            <person name="Liapounova N.A."/>
            <person name="Hampl V."/>
            <person name="Gordon P.M."/>
            <person name="Sensen C.W."/>
            <person name="Gedamu L."/>
            <person name="Dacks J.B."/>
        </authorList>
    </citation>
    <scope>NUCLEOTIDE SEQUENCE</scope>
    <source>
        <strain evidence="14">PA203</strain>
    </source>
</reference>
<dbReference type="RefSeq" id="XP_067724360.1">
    <property type="nucleotide sequence ID" value="XM_067873205.1"/>
</dbReference>
<evidence type="ECO:0000259" key="12">
    <source>
        <dbReference type="Pfam" id="PF00349"/>
    </source>
</evidence>
<comment type="pathway">
    <text evidence="1">Carbohydrate degradation; glycolysis; D-glyceraldehyde 3-phosphate and glycerone phosphate from D-glucose: step 1/4.</text>
</comment>
<dbReference type="GO" id="GO:0006096">
    <property type="term" value="P:glycolytic process"/>
    <property type="evidence" value="ECO:0007669"/>
    <property type="project" value="UniProtKB-UniPathway"/>
</dbReference>
<evidence type="ECO:0000256" key="7">
    <source>
        <dbReference type="ARBA" id="ARBA00022840"/>
    </source>
</evidence>
<sequence length="463" mass="51089">MEQFIQQFDCDVTKMHDVSHHMLQTMKSGLAGKGGSLMMIPSFTDTPSGNESGVFLAVDFGGTNLRCLLIKTELNTIRNKVQRSMVLDPKIPTGEILFSTIASFIVEFLEENKSFLEPRPEVLPVGFTFSFPIQQTSIASGKLIMWTKEFVASGVVGKDVVELLHAELAKRKYEWVKVVALCNDTVGTLCASTTEHPTAKIGVILGTGSNACYQERMEAITKINQEGASSSSSSSSEAASKKMIINMEWGGYDGFPSTPEDDEVNHMTRKQGQQRLEKMVSGRYLPMLVRVCMNKCIRCGWILNCFDQEKIGVWDKNEELSLIEIGKVEHDRSPNMDMARSFIIRFCEDKSLDKNAIPLHEVVLIRSLFHAIVVRSARYAAVAISTLIQHIVTTGEQLEELTVAIDGSVYHKHIGYKEELHASVDKCCKSLMMGPTPPEVHVVGTQDGSGLGAAIIAAVQVAH</sequence>
<dbReference type="GO" id="GO:0004340">
    <property type="term" value="F:glucokinase activity"/>
    <property type="evidence" value="ECO:0007669"/>
    <property type="project" value="TreeGrafter"/>
</dbReference>
<keyword evidence="6 11" id="KW-0418">Kinase</keyword>
<dbReference type="InterPro" id="IPR001312">
    <property type="entry name" value="Hexokinase"/>
</dbReference>
<evidence type="ECO:0000259" key="13">
    <source>
        <dbReference type="Pfam" id="PF03727"/>
    </source>
</evidence>
<dbReference type="InterPro" id="IPR022673">
    <property type="entry name" value="Hexokinase_C"/>
</dbReference>
<dbReference type="Gene3D" id="3.30.420.40">
    <property type="match status" value="1"/>
</dbReference>
<evidence type="ECO:0000256" key="3">
    <source>
        <dbReference type="ARBA" id="ARBA00009225"/>
    </source>
</evidence>
<dbReference type="OrthoDB" id="419537at2759"/>
<evidence type="ECO:0000256" key="8">
    <source>
        <dbReference type="ARBA" id="ARBA00023152"/>
    </source>
</evidence>
<organism evidence="14">
    <name type="scientific">Monocercomonoides exilis</name>
    <dbReference type="NCBI Taxonomy" id="2049356"/>
    <lineage>
        <taxon>Eukaryota</taxon>
        <taxon>Metamonada</taxon>
        <taxon>Preaxostyla</taxon>
        <taxon>Oxymonadida</taxon>
        <taxon>Polymastigidae</taxon>
        <taxon>Monocercomonoides</taxon>
    </lineage>
</organism>
<dbReference type="GO" id="GO:0005739">
    <property type="term" value="C:mitochondrion"/>
    <property type="evidence" value="ECO:0007669"/>
    <property type="project" value="TreeGrafter"/>
</dbReference>
<feature type="domain" description="Hexokinase C-terminal" evidence="13">
    <location>
        <begin position="200"/>
        <end position="459"/>
    </location>
</feature>
<dbReference type="Gene3D" id="3.40.367.20">
    <property type="match status" value="1"/>
</dbReference>
<dbReference type="Pfam" id="PF03727">
    <property type="entry name" value="Hexokinase_2"/>
    <property type="match status" value="1"/>
</dbReference>
<evidence type="ECO:0000256" key="4">
    <source>
        <dbReference type="ARBA" id="ARBA00022679"/>
    </source>
</evidence>
<dbReference type="EC" id="2.7.1.-" evidence="11"/>
<dbReference type="GO" id="GO:0005536">
    <property type="term" value="F:D-glucose binding"/>
    <property type="evidence" value="ECO:0007669"/>
    <property type="project" value="InterPro"/>
</dbReference>
<dbReference type="GO" id="GO:0006006">
    <property type="term" value="P:glucose metabolic process"/>
    <property type="evidence" value="ECO:0007669"/>
    <property type="project" value="TreeGrafter"/>
</dbReference>
<evidence type="ECO:0000256" key="5">
    <source>
        <dbReference type="ARBA" id="ARBA00022741"/>
    </source>
</evidence>
<keyword evidence="5 11" id="KW-0547">Nucleotide-binding</keyword>
<dbReference type="PRINTS" id="PR00475">
    <property type="entry name" value="HEXOKINASE"/>
</dbReference>
<protein>
    <recommendedName>
        <fullName evidence="11">Phosphotransferase</fullName>
        <ecNumber evidence="11">2.7.1.-</ecNumber>
    </recommendedName>
</protein>
<comment type="pathway">
    <text evidence="2">Carbohydrate metabolism; hexose metabolism.</text>
</comment>
<proteinExistence type="evidence at transcript level"/>
<comment type="similarity">
    <text evidence="3 11">Belongs to the hexokinase family.</text>
</comment>
<dbReference type="UniPathway" id="UPA00109">
    <property type="reaction ID" value="UER00180"/>
</dbReference>
<dbReference type="PANTHER" id="PTHR19443:SF16">
    <property type="entry name" value="HEXOKINASE TYPE 1-RELATED"/>
    <property type="match status" value="1"/>
</dbReference>
<dbReference type="GeneID" id="94208778"/>
<evidence type="ECO:0000256" key="11">
    <source>
        <dbReference type="RuleBase" id="RU362007"/>
    </source>
</evidence>
<dbReference type="CDD" id="cd24018">
    <property type="entry name" value="ASKHA_NBD_HK_fungi"/>
    <property type="match status" value="1"/>
</dbReference>
<dbReference type="Pfam" id="PF00349">
    <property type="entry name" value="Hexokinase_1"/>
    <property type="match status" value="1"/>
</dbReference>
<dbReference type="InterPro" id="IPR043129">
    <property type="entry name" value="ATPase_NBD"/>
</dbReference>
<dbReference type="AlphaFoldDB" id="A1BQS5"/>
<accession>A1BQS5</accession>
<comment type="catalytic activity">
    <reaction evidence="10">
        <text>D-fructose + ATP = D-fructose 6-phosphate + ADP + H(+)</text>
        <dbReference type="Rhea" id="RHEA:16125"/>
        <dbReference type="ChEBI" id="CHEBI:15378"/>
        <dbReference type="ChEBI" id="CHEBI:30616"/>
        <dbReference type="ChEBI" id="CHEBI:37721"/>
        <dbReference type="ChEBI" id="CHEBI:61527"/>
        <dbReference type="ChEBI" id="CHEBI:456216"/>
        <dbReference type="EC" id="2.7.1.1"/>
    </reaction>
    <physiologicalReaction direction="left-to-right" evidence="10">
        <dbReference type="Rhea" id="RHEA:16126"/>
    </physiologicalReaction>
</comment>
<dbReference type="PANTHER" id="PTHR19443">
    <property type="entry name" value="HEXOKINASE"/>
    <property type="match status" value="1"/>
</dbReference>
<evidence type="ECO:0000256" key="2">
    <source>
        <dbReference type="ARBA" id="ARBA00005028"/>
    </source>
</evidence>
<evidence type="ECO:0000256" key="10">
    <source>
        <dbReference type="ARBA" id="ARBA00047905"/>
    </source>
</evidence>
<keyword evidence="8 11" id="KW-0324">Glycolysis</keyword>
<dbReference type="SUPFAM" id="SSF53067">
    <property type="entry name" value="Actin-like ATPase domain"/>
    <property type="match status" value="2"/>
</dbReference>
<dbReference type="EMBL" id="DQ665855">
    <property type="protein sequence ID" value="ABG56070.1"/>
    <property type="molecule type" value="mRNA"/>
</dbReference>
<evidence type="ECO:0000256" key="1">
    <source>
        <dbReference type="ARBA" id="ARBA00004888"/>
    </source>
</evidence>
<comment type="catalytic activity">
    <reaction evidence="9">
        <text>a D-hexose + ATP = a D-hexose 6-phosphate + ADP + H(+)</text>
        <dbReference type="Rhea" id="RHEA:22740"/>
        <dbReference type="ChEBI" id="CHEBI:4194"/>
        <dbReference type="ChEBI" id="CHEBI:15378"/>
        <dbReference type="ChEBI" id="CHEBI:30616"/>
        <dbReference type="ChEBI" id="CHEBI:229467"/>
        <dbReference type="ChEBI" id="CHEBI:456216"/>
        <dbReference type="EC" id="2.7.1.1"/>
    </reaction>
    <physiologicalReaction direction="left-to-right" evidence="9">
        <dbReference type="Rhea" id="RHEA:22741"/>
    </physiologicalReaction>
</comment>
<keyword evidence="4 11" id="KW-0808">Transferase</keyword>